<feature type="region of interest" description="Disordered" evidence="6">
    <location>
        <begin position="319"/>
        <end position="370"/>
    </location>
</feature>
<reference evidence="10" key="5">
    <citation type="submission" date="2018-04" db="UniProtKB">
        <authorList>
            <consortium name="EnsemblFungi"/>
        </authorList>
    </citation>
    <scope>IDENTIFICATION</scope>
    <source>
        <strain evidence="10">R3-111a-1</strain>
    </source>
</reference>
<organism evidence="9">
    <name type="scientific">Gaeumannomyces tritici (strain R3-111a-1)</name>
    <name type="common">Wheat and barley take-all root rot fungus</name>
    <name type="synonym">Gaeumannomyces graminis var. tritici</name>
    <dbReference type="NCBI Taxonomy" id="644352"/>
    <lineage>
        <taxon>Eukaryota</taxon>
        <taxon>Fungi</taxon>
        <taxon>Dikarya</taxon>
        <taxon>Ascomycota</taxon>
        <taxon>Pezizomycotina</taxon>
        <taxon>Sordariomycetes</taxon>
        <taxon>Sordariomycetidae</taxon>
        <taxon>Magnaporthales</taxon>
        <taxon>Magnaporthaceae</taxon>
        <taxon>Gaeumannomyces</taxon>
    </lineage>
</organism>
<keyword evidence="2 7" id="KW-0812">Transmembrane</keyword>
<dbReference type="VEuPathDB" id="FungiDB:GGTG_02361"/>
<feature type="transmembrane region" description="Helical" evidence="7">
    <location>
        <begin position="29"/>
        <end position="46"/>
    </location>
</feature>
<feature type="transmembrane region" description="Helical" evidence="7">
    <location>
        <begin position="66"/>
        <end position="84"/>
    </location>
</feature>
<dbReference type="GO" id="GO:0016020">
    <property type="term" value="C:membrane"/>
    <property type="evidence" value="ECO:0007669"/>
    <property type="project" value="UniProtKB-SubCell"/>
</dbReference>
<dbReference type="AlphaFoldDB" id="J3NM57"/>
<dbReference type="PANTHER" id="PTHR33048">
    <property type="entry name" value="PTH11-LIKE INTEGRAL MEMBRANE PROTEIN (AFU_ORTHOLOGUE AFUA_5G11245)"/>
    <property type="match status" value="1"/>
</dbReference>
<dbReference type="Pfam" id="PF20684">
    <property type="entry name" value="Fung_rhodopsin"/>
    <property type="match status" value="1"/>
</dbReference>
<gene>
    <name evidence="10" type="primary">20342819</name>
    <name evidence="9" type="ORF">GGTG_02361</name>
</gene>
<evidence type="ECO:0000256" key="3">
    <source>
        <dbReference type="ARBA" id="ARBA00022989"/>
    </source>
</evidence>
<evidence type="ECO:0000256" key="1">
    <source>
        <dbReference type="ARBA" id="ARBA00004141"/>
    </source>
</evidence>
<reference evidence="9" key="2">
    <citation type="submission" date="2010-07" db="EMBL/GenBank/DDBJ databases">
        <authorList>
            <consortium name="The Broad Institute Genome Sequencing Platform"/>
            <consortium name="Broad Institute Genome Sequencing Center for Infectious Disease"/>
            <person name="Ma L.-J."/>
            <person name="Dead R."/>
            <person name="Young S."/>
            <person name="Zeng Q."/>
            <person name="Koehrsen M."/>
            <person name="Alvarado L."/>
            <person name="Berlin A."/>
            <person name="Chapman S.B."/>
            <person name="Chen Z."/>
            <person name="Freedman E."/>
            <person name="Gellesch M."/>
            <person name="Goldberg J."/>
            <person name="Griggs A."/>
            <person name="Gujja S."/>
            <person name="Heilman E.R."/>
            <person name="Heiman D."/>
            <person name="Hepburn T."/>
            <person name="Howarth C."/>
            <person name="Jen D."/>
            <person name="Larson L."/>
            <person name="Mehta T."/>
            <person name="Neiman D."/>
            <person name="Pearson M."/>
            <person name="Roberts A."/>
            <person name="Saif S."/>
            <person name="Shea T."/>
            <person name="Shenoy N."/>
            <person name="Sisk P."/>
            <person name="Stolte C."/>
            <person name="Sykes S."/>
            <person name="Walk T."/>
            <person name="White J."/>
            <person name="Yandava C."/>
            <person name="Haas B."/>
            <person name="Nusbaum C."/>
            <person name="Birren B."/>
        </authorList>
    </citation>
    <scope>NUCLEOTIDE SEQUENCE</scope>
    <source>
        <strain evidence="9">R3-111a-1</strain>
    </source>
</reference>
<evidence type="ECO:0000256" key="7">
    <source>
        <dbReference type="SAM" id="Phobius"/>
    </source>
</evidence>
<evidence type="ECO:0000256" key="2">
    <source>
        <dbReference type="ARBA" id="ARBA00022692"/>
    </source>
</evidence>
<name>J3NM57_GAET3</name>
<dbReference type="PANTHER" id="PTHR33048:SF105">
    <property type="match status" value="1"/>
</dbReference>
<dbReference type="EMBL" id="GL385395">
    <property type="protein sequence ID" value="EJT82388.1"/>
    <property type="molecule type" value="Genomic_DNA"/>
</dbReference>
<reference evidence="10" key="4">
    <citation type="journal article" date="2015" name="G3 (Bethesda)">
        <title>Genome sequences of three phytopathogenic species of the Magnaporthaceae family of fungi.</title>
        <authorList>
            <person name="Okagaki L.H."/>
            <person name="Nunes C.C."/>
            <person name="Sailsbery J."/>
            <person name="Clay B."/>
            <person name="Brown D."/>
            <person name="John T."/>
            <person name="Oh Y."/>
            <person name="Young N."/>
            <person name="Fitzgerald M."/>
            <person name="Haas B.J."/>
            <person name="Zeng Q."/>
            <person name="Young S."/>
            <person name="Adiconis X."/>
            <person name="Fan L."/>
            <person name="Levin J.Z."/>
            <person name="Mitchell T.K."/>
            <person name="Okubara P.A."/>
            <person name="Farman M.L."/>
            <person name="Kohn L.M."/>
            <person name="Birren B."/>
            <person name="Ma L.-J."/>
            <person name="Dean R.A."/>
        </authorList>
    </citation>
    <scope>NUCLEOTIDE SEQUENCE</scope>
    <source>
        <strain evidence="10">R3-111a-1</strain>
    </source>
</reference>
<keyword evidence="3 7" id="KW-1133">Transmembrane helix</keyword>
<keyword evidence="11" id="KW-1185">Reference proteome</keyword>
<evidence type="ECO:0000256" key="4">
    <source>
        <dbReference type="ARBA" id="ARBA00023136"/>
    </source>
</evidence>
<evidence type="ECO:0000259" key="8">
    <source>
        <dbReference type="Pfam" id="PF20684"/>
    </source>
</evidence>
<sequence length="468" mass="50211">MSSSDGSAAMDPAAQAAAIAKAEATFRSFTIELFTLFGIGALSTVLRTYGRIKKVGFANLAPDDFLVWLGLICYATQASLGYSIGNLAQGLANNGMTDEQRASIDVNGKEHELRVLGSQIQVAGWTVYSMLIWCFKLSMLFFYVRLTEGLGRAYRMRVWYGFALVLATFFGTILTIFLGCRPFNHYWQVTPNPGNQCQPALSAPIVWSSFAANVSTDIYLILIPLDLLWGSTLKLYQKIASTIVLGTGIFVLVCAILKTIYVLVDPVNGAQLAGEWGTREAFTCVVTTNLPMVFPLLRQWLGPLLPSFLRSSRYTSGNTKKYETRPGFRTIGGGDGKGGAPGSGGGISGSGEARTPRRTKGSGNPVESNISFTGSEERIMGGGGGTAAGEVKLQRLSRIGMAVTSPPQQGVAVAGVYSPTTRTVTASEREDGVALPRGNNIVVSSEVEVTSDRASNGEQRPQRPHEAW</sequence>
<dbReference type="STRING" id="644352.J3NM57"/>
<dbReference type="eggNOG" id="ENOG502SIU3">
    <property type="taxonomic scope" value="Eukaryota"/>
</dbReference>
<dbReference type="HOGENOM" id="CLU_019101_0_1_1"/>
<feature type="transmembrane region" description="Helical" evidence="7">
    <location>
        <begin position="158"/>
        <end position="178"/>
    </location>
</feature>
<feature type="region of interest" description="Disordered" evidence="6">
    <location>
        <begin position="447"/>
        <end position="468"/>
    </location>
</feature>
<keyword evidence="4 7" id="KW-0472">Membrane</keyword>
<evidence type="ECO:0000256" key="6">
    <source>
        <dbReference type="SAM" id="MobiDB-lite"/>
    </source>
</evidence>
<dbReference type="RefSeq" id="XP_009218397.1">
    <property type="nucleotide sequence ID" value="XM_009220133.1"/>
</dbReference>
<dbReference type="OrthoDB" id="2988756at2759"/>
<dbReference type="InterPro" id="IPR049326">
    <property type="entry name" value="Rhodopsin_dom_fungi"/>
</dbReference>
<dbReference type="GeneID" id="20342819"/>
<comment type="similarity">
    <text evidence="5">Belongs to the SAT4 family.</text>
</comment>
<dbReference type="EnsemblFungi" id="EJT82388">
    <property type="protein sequence ID" value="EJT82388"/>
    <property type="gene ID" value="GGTG_02361"/>
</dbReference>
<feature type="domain" description="Rhodopsin" evidence="8">
    <location>
        <begin position="47"/>
        <end position="298"/>
    </location>
</feature>
<feature type="transmembrane region" description="Helical" evidence="7">
    <location>
        <begin position="243"/>
        <end position="264"/>
    </location>
</feature>
<comment type="subcellular location">
    <subcellularLocation>
        <location evidence="1">Membrane</location>
        <topology evidence="1">Multi-pass membrane protein</topology>
    </subcellularLocation>
</comment>
<evidence type="ECO:0000256" key="5">
    <source>
        <dbReference type="ARBA" id="ARBA00038359"/>
    </source>
</evidence>
<proteinExistence type="inferred from homology"/>
<feature type="compositionally biased region" description="Gly residues" evidence="6">
    <location>
        <begin position="330"/>
        <end position="349"/>
    </location>
</feature>
<evidence type="ECO:0000313" key="10">
    <source>
        <dbReference type="EnsemblFungi" id="EJT82388"/>
    </source>
</evidence>
<feature type="compositionally biased region" description="Polar residues" evidence="6">
    <location>
        <begin position="361"/>
        <end position="370"/>
    </location>
</feature>
<dbReference type="Proteomes" id="UP000006039">
    <property type="component" value="Unassembled WGS sequence"/>
</dbReference>
<reference evidence="11" key="1">
    <citation type="submission" date="2010-07" db="EMBL/GenBank/DDBJ databases">
        <title>The genome sequence of Gaeumannomyces graminis var. tritici strain R3-111a-1.</title>
        <authorList>
            <consortium name="The Broad Institute Genome Sequencing Platform"/>
            <person name="Ma L.-J."/>
            <person name="Dead R."/>
            <person name="Young S."/>
            <person name="Zeng Q."/>
            <person name="Koehrsen M."/>
            <person name="Alvarado L."/>
            <person name="Berlin A."/>
            <person name="Chapman S.B."/>
            <person name="Chen Z."/>
            <person name="Freedman E."/>
            <person name="Gellesch M."/>
            <person name="Goldberg J."/>
            <person name="Griggs A."/>
            <person name="Gujja S."/>
            <person name="Heilman E.R."/>
            <person name="Heiman D."/>
            <person name="Hepburn T."/>
            <person name="Howarth C."/>
            <person name="Jen D."/>
            <person name="Larson L."/>
            <person name="Mehta T."/>
            <person name="Neiman D."/>
            <person name="Pearson M."/>
            <person name="Roberts A."/>
            <person name="Saif S."/>
            <person name="Shea T."/>
            <person name="Shenoy N."/>
            <person name="Sisk P."/>
            <person name="Stolte C."/>
            <person name="Sykes S."/>
            <person name="Walk T."/>
            <person name="White J."/>
            <person name="Yandava C."/>
            <person name="Haas B."/>
            <person name="Nusbaum C."/>
            <person name="Birren B."/>
        </authorList>
    </citation>
    <scope>NUCLEOTIDE SEQUENCE [LARGE SCALE GENOMIC DNA]</scope>
    <source>
        <strain evidence="11">R3-111a-1</strain>
    </source>
</reference>
<accession>J3NM57</accession>
<reference evidence="9" key="3">
    <citation type="submission" date="2010-09" db="EMBL/GenBank/DDBJ databases">
        <title>Annotation of Gaeumannomyces graminis var. tritici R3-111a-1.</title>
        <authorList>
            <consortium name="The Broad Institute Genome Sequencing Platform"/>
            <person name="Ma L.-J."/>
            <person name="Dead R."/>
            <person name="Young S.K."/>
            <person name="Zeng Q."/>
            <person name="Gargeya S."/>
            <person name="Fitzgerald M."/>
            <person name="Haas B."/>
            <person name="Abouelleil A."/>
            <person name="Alvarado L."/>
            <person name="Arachchi H.M."/>
            <person name="Berlin A."/>
            <person name="Brown A."/>
            <person name="Chapman S.B."/>
            <person name="Chen Z."/>
            <person name="Dunbar C."/>
            <person name="Freedman E."/>
            <person name="Gearin G."/>
            <person name="Gellesch M."/>
            <person name="Goldberg J."/>
            <person name="Griggs A."/>
            <person name="Gujja S."/>
            <person name="Heiman D."/>
            <person name="Howarth C."/>
            <person name="Larson L."/>
            <person name="Lui A."/>
            <person name="MacDonald P.J.P."/>
            <person name="Mehta T."/>
            <person name="Montmayeur A."/>
            <person name="Murphy C."/>
            <person name="Neiman D."/>
            <person name="Pearson M."/>
            <person name="Priest M."/>
            <person name="Roberts A."/>
            <person name="Saif S."/>
            <person name="Shea T."/>
            <person name="Shenoy N."/>
            <person name="Sisk P."/>
            <person name="Stolte C."/>
            <person name="Sykes S."/>
            <person name="Yandava C."/>
            <person name="Wortman J."/>
            <person name="Nusbaum C."/>
            <person name="Birren B."/>
        </authorList>
    </citation>
    <scope>NUCLEOTIDE SEQUENCE</scope>
    <source>
        <strain evidence="9">R3-111a-1</strain>
    </source>
</reference>
<feature type="transmembrane region" description="Helical" evidence="7">
    <location>
        <begin position="125"/>
        <end position="146"/>
    </location>
</feature>
<evidence type="ECO:0000313" key="11">
    <source>
        <dbReference type="Proteomes" id="UP000006039"/>
    </source>
</evidence>
<protein>
    <recommendedName>
        <fullName evidence="8">Rhodopsin domain-containing protein</fullName>
    </recommendedName>
</protein>
<evidence type="ECO:0000313" key="9">
    <source>
        <dbReference type="EMBL" id="EJT82388.1"/>
    </source>
</evidence>
<dbReference type="InterPro" id="IPR052337">
    <property type="entry name" value="SAT4-like"/>
</dbReference>